<protein>
    <recommendedName>
        <fullName evidence="3">Histone-lysine N-methyltransferase SETMAR</fullName>
    </recommendedName>
</protein>
<dbReference type="InterPro" id="IPR036397">
    <property type="entry name" value="RNaseH_sf"/>
</dbReference>
<sequence>MNYSSTNPPVVVGTLLQGNFRPHGALRTQLLQRFHWEVFDHPAYCRDLAPKDYYLFQYLKMFMAKQNFPRDDDMETDGCHRLAPLAAVFRHQCTKIGLTV</sequence>
<evidence type="ECO:0000313" key="2">
    <source>
        <dbReference type="Proteomes" id="UP000499080"/>
    </source>
</evidence>
<dbReference type="GO" id="GO:0003676">
    <property type="term" value="F:nucleic acid binding"/>
    <property type="evidence" value="ECO:0007669"/>
    <property type="project" value="InterPro"/>
</dbReference>
<proteinExistence type="predicted"/>
<dbReference type="Proteomes" id="UP000499080">
    <property type="component" value="Unassembled WGS sequence"/>
</dbReference>
<keyword evidence="2" id="KW-1185">Reference proteome</keyword>
<gene>
    <name evidence="1" type="ORF">AVEN_146946_1</name>
</gene>
<reference evidence="1 2" key="1">
    <citation type="journal article" date="2019" name="Sci. Rep.">
        <title>Orb-weaving spider Araneus ventricosus genome elucidates the spidroin gene catalogue.</title>
        <authorList>
            <person name="Kono N."/>
            <person name="Nakamura H."/>
            <person name="Ohtoshi R."/>
            <person name="Moran D.A.P."/>
            <person name="Shinohara A."/>
            <person name="Yoshida Y."/>
            <person name="Fujiwara M."/>
            <person name="Mori M."/>
            <person name="Tomita M."/>
            <person name="Arakawa K."/>
        </authorList>
    </citation>
    <scope>NUCLEOTIDE SEQUENCE [LARGE SCALE GENOMIC DNA]</scope>
</reference>
<evidence type="ECO:0008006" key="3">
    <source>
        <dbReference type="Google" id="ProtNLM"/>
    </source>
</evidence>
<evidence type="ECO:0000313" key="1">
    <source>
        <dbReference type="EMBL" id="GBN21062.1"/>
    </source>
</evidence>
<comment type="caution">
    <text evidence="1">The sequence shown here is derived from an EMBL/GenBank/DDBJ whole genome shotgun (WGS) entry which is preliminary data.</text>
</comment>
<dbReference type="AlphaFoldDB" id="A0A4Y2M2R9"/>
<dbReference type="EMBL" id="BGPR01006686">
    <property type="protein sequence ID" value="GBN21062.1"/>
    <property type="molecule type" value="Genomic_DNA"/>
</dbReference>
<accession>A0A4Y2M2R9</accession>
<dbReference type="Gene3D" id="3.30.420.10">
    <property type="entry name" value="Ribonuclease H-like superfamily/Ribonuclease H"/>
    <property type="match status" value="1"/>
</dbReference>
<name>A0A4Y2M2R9_ARAVE</name>
<organism evidence="1 2">
    <name type="scientific">Araneus ventricosus</name>
    <name type="common">Orbweaver spider</name>
    <name type="synonym">Epeira ventricosa</name>
    <dbReference type="NCBI Taxonomy" id="182803"/>
    <lineage>
        <taxon>Eukaryota</taxon>
        <taxon>Metazoa</taxon>
        <taxon>Ecdysozoa</taxon>
        <taxon>Arthropoda</taxon>
        <taxon>Chelicerata</taxon>
        <taxon>Arachnida</taxon>
        <taxon>Araneae</taxon>
        <taxon>Araneomorphae</taxon>
        <taxon>Entelegynae</taxon>
        <taxon>Araneoidea</taxon>
        <taxon>Araneidae</taxon>
        <taxon>Araneus</taxon>
    </lineage>
</organism>